<comment type="subcellular location">
    <subcellularLocation>
        <location evidence="1">Cell membrane</location>
        <topology evidence="1">Multi-pass membrane protein</topology>
    </subcellularLocation>
</comment>
<dbReference type="PANTHER" id="PTHR33406:SF10">
    <property type="entry name" value="SSD DOMAIN-CONTAINING PROTEIN"/>
    <property type="match status" value="1"/>
</dbReference>
<sequence length="796" mass="87147">MNKMNVAPVIADLNDFDKNSGSILERILFNNRSAIMLFCAVLTIFFGTEAFKVHLSANYSQMIPVHQPYIVNYLKHYDDLANSSDAIQIAVVANQGTILNAHYLKVLQEINDQVYLLPGVNRPYMQSLWSPQTSWQQITPDGLAGGSVIDMTYDGSPAALQTVATHIQNSGTIGQLVGLDFKSSMVYVPLLLKIGQKQPVNYGILARQFDQIRDKYATQGVTLHIIGFAMVVGDMIDSIDKILAFFLVSIVITACALFWYTHCIRSTALVVIASLTAVVWQMGLLTLLGLDLTPYSVLVPFLVFAIGMSHGAQKMNGVMQDIGRGTHRLVAARYTFRRLFLAGFAALMCDATSFAVLMVIRIGAIQQLATIATIGVALLVITNLILIPITLSYIGVNPKAALRSLRTGAGVSNKRSPVWAFLDLFTRRRVAGFAIFGAFLIAVFGYSVGRHVQIGDLQPGAPELRQDSQYNKDNAFIIKHYAVGSDVLVVMDDTASNHCLDYPTLSVMDRLEWQLRQMPQVTSTSSIADFEAYVAAGLTEGAPKWVGLEPDNDLLYQTVEFLPRRLANFGCSFDPIYISLTDHKAETLTAVVDAAHKFIVDPANQSPNFKLSLLGGNAGIAAATNIVVAQANNIMLVLIYAVVMIFCFITFKSWRVVLCAVIPLVITSILAQALMVWLNIGIKVATLPVSALGVGIGVDYALYVLSILLSFLRRGLPLSEAYYLTLMSTGKVVLLTGFTLAVGVSTWIFAPIKFQSDMGLLLAFMFLWNMIGAMVLLPALASFLLPPRLFRPQPLR</sequence>
<feature type="transmembrane region" description="Helical" evidence="6">
    <location>
        <begin position="634"/>
        <end position="651"/>
    </location>
</feature>
<gene>
    <name evidence="8" type="ORF">GCM10010909_37330</name>
</gene>
<feature type="transmembrane region" description="Helical" evidence="6">
    <location>
        <begin position="430"/>
        <end position="449"/>
    </location>
</feature>
<feature type="transmembrane region" description="Helical" evidence="6">
    <location>
        <begin position="658"/>
        <end position="680"/>
    </location>
</feature>
<dbReference type="SUPFAM" id="SSF82866">
    <property type="entry name" value="Multidrug efflux transporter AcrB transmembrane domain"/>
    <property type="match status" value="2"/>
</dbReference>
<feature type="transmembrane region" description="Helical" evidence="6">
    <location>
        <begin position="339"/>
        <end position="362"/>
    </location>
</feature>
<proteinExistence type="predicted"/>
<evidence type="ECO:0000313" key="9">
    <source>
        <dbReference type="Proteomes" id="UP001156641"/>
    </source>
</evidence>
<keyword evidence="3 6" id="KW-0812">Transmembrane</keyword>
<evidence type="ECO:0000256" key="2">
    <source>
        <dbReference type="ARBA" id="ARBA00022475"/>
    </source>
</evidence>
<keyword evidence="5 6" id="KW-0472">Membrane</keyword>
<feature type="domain" description="SSD" evidence="7">
    <location>
        <begin position="271"/>
        <end position="393"/>
    </location>
</feature>
<feature type="transmembrane region" description="Helical" evidence="6">
    <location>
        <begin position="368"/>
        <end position="396"/>
    </location>
</feature>
<feature type="transmembrane region" description="Helical" evidence="6">
    <location>
        <begin position="216"/>
        <end position="236"/>
    </location>
</feature>
<feature type="transmembrane region" description="Helical" evidence="6">
    <location>
        <begin position="732"/>
        <end position="750"/>
    </location>
</feature>
<feature type="transmembrane region" description="Helical" evidence="6">
    <location>
        <begin position="267"/>
        <end position="288"/>
    </location>
</feature>
<dbReference type="PROSITE" id="PS50156">
    <property type="entry name" value="SSD"/>
    <property type="match status" value="1"/>
</dbReference>
<protein>
    <recommendedName>
        <fullName evidence="7">SSD domain-containing protein</fullName>
    </recommendedName>
</protein>
<keyword evidence="2" id="KW-1003">Cell membrane</keyword>
<accession>A0ABQ6AGA7</accession>
<evidence type="ECO:0000256" key="1">
    <source>
        <dbReference type="ARBA" id="ARBA00004651"/>
    </source>
</evidence>
<reference evidence="9" key="1">
    <citation type="journal article" date="2019" name="Int. J. Syst. Evol. Microbiol.">
        <title>The Global Catalogue of Microorganisms (GCM) 10K type strain sequencing project: providing services to taxonomists for standard genome sequencing and annotation.</title>
        <authorList>
            <consortium name="The Broad Institute Genomics Platform"/>
            <consortium name="The Broad Institute Genome Sequencing Center for Infectious Disease"/>
            <person name="Wu L."/>
            <person name="Ma J."/>
        </authorList>
    </citation>
    <scope>NUCLEOTIDE SEQUENCE [LARGE SCALE GENOMIC DNA]</scope>
    <source>
        <strain evidence="9">NBRC 112502</strain>
    </source>
</reference>
<evidence type="ECO:0000313" key="8">
    <source>
        <dbReference type="EMBL" id="GLR69050.1"/>
    </source>
</evidence>
<dbReference type="InterPro" id="IPR000731">
    <property type="entry name" value="SSD"/>
</dbReference>
<dbReference type="PANTHER" id="PTHR33406">
    <property type="entry name" value="MEMBRANE PROTEIN MJ1562-RELATED"/>
    <property type="match status" value="1"/>
</dbReference>
<feature type="transmembrane region" description="Helical" evidence="6">
    <location>
        <begin position="692"/>
        <end position="712"/>
    </location>
</feature>
<feature type="transmembrane region" description="Helical" evidence="6">
    <location>
        <begin position="242"/>
        <end position="260"/>
    </location>
</feature>
<evidence type="ECO:0000256" key="6">
    <source>
        <dbReference type="SAM" id="Phobius"/>
    </source>
</evidence>
<feature type="transmembrane region" description="Helical" evidence="6">
    <location>
        <begin position="34"/>
        <end position="53"/>
    </location>
</feature>
<dbReference type="Pfam" id="PF03176">
    <property type="entry name" value="MMPL"/>
    <property type="match status" value="1"/>
</dbReference>
<dbReference type="InterPro" id="IPR004869">
    <property type="entry name" value="MMPL_dom"/>
</dbReference>
<dbReference type="InterPro" id="IPR050545">
    <property type="entry name" value="Mycobact_MmpL"/>
</dbReference>
<evidence type="ECO:0000259" key="7">
    <source>
        <dbReference type="PROSITE" id="PS50156"/>
    </source>
</evidence>
<feature type="transmembrane region" description="Helical" evidence="6">
    <location>
        <begin position="762"/>
        <end position="786"/>
    </location>
</feature>
<dbReference type="Gene3D" id="1.20.1640.10">
    <property type="entry name" value="Multidrug efflux transporter AcrB transmembrane domain"/>
    <property type="match status" value="2"/>
</dbReference>
<comment type="caution">
    <text evidence="8">The sequence shown here is derived from an EMBL/GenBank/DDBJ whole genome shotgun (WGS) entry which is preliminary data.</text>
</comment>
<dbReference type="Proteomes" id="UP001156641">
    <property type="component" value="Unassembled WGS sequence"/>
</dbReference>
<evidence type="ECO:0000256" key="3">
    <source>
        <dbReference type="ARBA" id="ARBA00022692"/>
    </source>
</evidence>
<keyword evidence="9" id="KW-1185">Reference proteome</keyword>
<name>A0ABQ6AGA7_9PROT</name>
<keyword evidence="4 6" id="KW-1133">Transmembrane helix</keyword>
<evidence type="ECO:0000256" key="5">
    <source>
        <dbReference type="ARBA" id="ARBA00023136"/>
    </source>
</evidence>
<dbReference type="EMBL" id="BSOS01000106">
    <property type="protein sequence ID" value="GLR69050.1"/>
    <property type="molecule type" value="Genomic_DNA"/>
</dbReference>
<feature type="transmembrane region" description="Helical" evidence="6">
    <location>
        <begin position="294"/>
        <end position="312"/>
    </location>
</feature>
<evidence type="ECO:0000256" key="4">
    <source>
        <dbReference type="ARBA" id="ARBA00022989"/>
    </source>
</evidence>
<organism evidence="8 9">
    <name type="scientific">Acidocella aquatica</name>
    <dbReference type="NCBI Taxonomy" id="1922313"/>
    <lineage>
        <taxon>Bacteria</taxon>
        <taxon>Pseudomonadati</taxon>
        <taxon>Pseudomonadota</taxon>
        <taxon>Alphaproteobacteria</taxon>
        <taxon>Acetobacterales</taxon>
        <taxon>Acidocellaceae</taxon>
        <taxon>Acidocella</taxon>
    </lineage>
</organism>